<evidence type="ECO:0000259" key="7">
    <source>
        <dbReference type="PROSITE" id="PS50109"/>
    </source>
</evidence>
<dbReference type="Pfam" id="PF02518">
    <property type="entry name" value="HATPase_c"/>
    <property type="match status" value="1"/>
</dbReference>
<dbReference type="InterPro" id="IPR036097">
    <property type="entry name" value="HisK_dim/P_sf"/>
</dbReference>
<dbReference type="SUPFAM" id="SSF47384">
    <property type="entry name" value="Homodimeric domain of signal transducing histidine kinase"/>
    <property type="match status" value="1"/>
</dbReference>
<dbReference type="InterPro" id="IPR004358">
    <property type="entry name" value="Sig_transdc_His_kin-like_C"/>
</dbReference>
<keyword evidence="4" id="KW-0808">Transferase</keyword>
<evidence type="ECO:0000256" key="1">
    <source>
        <dbReference type="ARBA" id="ARBA00000085"/>
    </source>
</evidence>
<reference evidence="9" key="1">
    <citation type="submission" date="2023-03" db="EMBL/GenBank/DDBJ databases">
        <title>Chitinimonas shenzhenensis gen. nov., sp. nov., a novel member of family Burkholderiaceae isolated from activated sludge collected in Shen Zhen, China.</title>
        <authorList>
            <person name="Wang X."/>
        </authorList>
    </citation>
    <scope>NUCLEOTIDE SEQUENCE</scope>
    <source>
        <strain evidence="9">DQS-5</strain>
    </source>
</reference>
<feature type="domain" description="Histidine kinase" evidence="7">
    <location>
        <begin position="151"/>
        <end position="365"/>
    </location>
</feature>
<dbReference type="RefSeq" id="WP_284102106.1">
    <property type="nucleotide sequence ID" value="NZ_JARRAF010000024.1"/>
</dbReference>
<dbReference type="CDD" id="cd00082">
    <property type="entry name" value="HisKA"/>
    <property type="match status" value="1"/>
</dbReference>
<dbReference type="InterPro" id="IPR050351">
    <property type="entry name" value="BphY/WalK/GraS-like"/>
</dbReference>
<dbReference type="EC" id="2.7.13.3" evidence="2"/>
<dbReference type="InterPro" id="IPR011006">
    <property type="entry name" value="CheY-like_superfamily"/>
</dbReference>
<dbReference type="PRINTS" id="PR00344">
    <property type="entry name" value="BCTRLSENSOR"/>
</dbReference>
<gene>
    <name evidence="9" type="ORF">PZA18_17200</name>
</gene>
<dbReference type="SUPFAM" id="SSF52172">
    <property type="entry name" value="CheY-like"/>
    <property type="match status" value="1"/>
</dbReference>
<dbReference type="EMBL" id="JARRAF010000024">
    <property type="protein sequence ID" value="MDK2125793.1"/>
    <property type="molecule type" value="Genomic_DNA"/>
</dbReference>
<dbReference type="PANTHER" id="PTHR42878:SF15">
    <property type="entry name" value="BACTERIOPHYTOCHROME"/>
    <property type="match status" value="1"/>
</dbReference>
<dbReference type="InterPro" id="IPR036890">
    <property type="entry name" value="HATPase_C_sf"/>
</dbReference>
<feature type="domain" description="Response regulatory" evidence="8">
    <location>
        <begin position="13"/>
        <end position="129"/>
    </location>
</feature>
<dbReference type="SUPFAM" id="SSF55874">
    <property type="entry name" value="ATPase domain of HSP90 chaperone/DNA topoisomerase II/histidine kinase"/>
    <property type="match status" value="1"/>
</dbReference>
<dbReference type="SMART" id="SM00387">
    <property type="entry name" value="HATPase_c"/>
    <property type="match status" value="1"/>
</dbReference>
<sequence length="368" mass="41047">MSVSKRFTEAAHTLLIIDDSPVSTELMADCLRYHGYRVLTAEDGTAGIDRARMVRPDLILLDVLMPGIDGFETCRRLQQDQTTAGIPVMFMTSLSDTGDKVRGFEVGAVDYVTKPLLPEELLARVRSQLAQSDLKRQLRRANEELEAFGYAISHDLRAPLRAVEGFSTQLLEDHAAQLGPEGLHCLGRIRTATDRMHRLIDDLLGLGRVMQLDLHRIEFDPAELVQSLVTVLQASAPERQVGWCIESVPRIQADPRLLEIALQHLLANAFKFTAHRERAEITFGSFTEGDRSGFFVRDNGAGFDMDHADRLFEVFHRMHHESDFPGTGIGLATVRRVVERHGGDIWAEAAVNQGATFYFTLPALMSGL</sequence>
<keyword evidence="10" id="KW-1185">Reference proteome</keyword>
<dbReference type="Gene3D" id="3.30.565.10">
    <property type="entry name" value="Histidine kinase-like ATPase, C-terminal domain"/>
    <property type="match status" value="1"/>
</dbReference>
<dbReference type="Pfam" id="PF00072">
    <property type="entry name" value="Response_reg"/>
    <property type="match status" value="1"/>
</dbReference>
<name>A0ABT7E0F6_9NEIS</name>
<accession>A0ABT7E0F6</accession>
<dbReference type="PROSITE" id="PS50110">
    <property type="entry name" value="RESPONSE_REGULATORY"/>
    <property type="match status" value="1"/>
</dbReference>
<dbReference type="Pfam" id="PF00512">
    <property type="entry name" value="HisKA"/>
    <property type="match status" value="1"/>
</dbReference>
<dbReference type="CDD" id="cd19920">
    <property type="entry name" value="REC_PA4781-like"/>
    <property type="match status" value="1"/>
</dbReference>
<comment type="catalytic activity">
    <reaction evidence="1">
        <text>ATP + protein L-histidine = ADP + protein N-phospho-L-histidine.</text>
        <dbReference type="EC" id="2.7.13.3"/>
    </reaction>
</comment>
<organism evidence="9 10">
    <name type="scientific">Parachitinimonas caeni</name>
    <dbReference type="NCBI Taxonomy" id="3031301"/>
    <lineage>
        <taxon>Bacteria</taxon>
        <taxon>Pseudomonadati</taxon>
        <taxon>Pseudomonadota</taxon>
        <taxon>Betaproteobacteria</taxon>
        <taxon>Neisseriales</taxon>
        <taxon>Chitinibacteraceae</taxon>
        <taxon>Parachitinimonas</taxon>
    </lineage>
</organism>
<feature type="modified residue" description="4-aspartylphosphate" evidence="6">
    <location>
        <position position="62"/>
    </location>
</feature>
<evidence type="ECO:0000313" key="10">
    <source>
        <dbReference type="Proteomes" id="UP001172778"/>
    </source>
</evidence>
<dbReference type="Proteomes" id="UP001172778">
    <property type="component" value="Unassembled WGS sequence"/>
</dbReference>
<proteinExistence type="predicted"/>
<dbReference type="SMART" id="SM00448">
    <property type="entry name" value="REC"/>
    <property type="match status" value="1"/>
</dbReference>
<dbReference type="InterPro" id="IPR005467">
    <property type="entry name" value="His_kinase_dom"/>
</dbReference>
<dbReference type="InterPro" id="IPR003661">
    <property type="entry name" value="HisK_dim/P_dom"/>
</dbReference>
<evidence type="ECO:0000256" key="5">
    <source>
        <dbReference type="ARBA" id="ARBA00022777"/>
    </source>
</evidence>
<dbReference type="InterPro" id="IPR003594">
    <property type="entry name" value="HATPase_dom"/>
</dbReference>
<dbReference type="PROSITE" id="PS50109">
    <property type="entry name" value="HIS_KIN"/>
    <property type="match status" value="1"/>
</dbReference>
<evidence type="ECO:0000313" key="9">
    <source>
        <dbReference type="EMBL" id="MDK2125793.1"/>
    </source>
</evidence>
<evidence type="ECO:0000256" key="4">
    <source>
        <dbReference type="ARBA" id="ARBA00022679"/>
    </source>
</evidence>
<evidence type="ECO:0000256" key="3">
    <source>
        <dbReference type="ARBA" id="ARBA00022553"/>
    </source>
</evidence>
<dbReference type="PANTHER" id="PTHR42878">
    <property type="entry name" value="TWO-COMPONENT HISTIDINE KINASE"/>
    <property type="match status" value="1"/>
</dbReference>
<dbReference type="Gene3D" id="3.40.50.2300">
    <property type="match status" value="1"/>
</dbReference>
<dbReference type="InterPro" id="IPR001789">
    <property type="entry name" value="Sig_transdc_resp-reg_receiver"/>
</dbReference>
<dbReference type="Gene3D" id="1.10.287.130">
    <property type="match status" value="1"/>
</dbReference>
<keyword evidence="5" id="KW-0418">Kinase</keyword>
<comment type="caution">
    <text evidence="9">The sequence shown here is derived from an EMBL/GenBank/DDBJ whole genome shotgun (WGS) entry which is preliminary data.</text>
</comment>
<evidence type="ECO:0000256" key="2">
    <source>
        <dbReference type="ARBA" id="ARBA00012438"/>
    </source>
</evidence>
<protein>
    <recommendedName>
        <fullName evidence="2">histidine kinase</fullName>
        <ecNumber evidence="2">2.7.13.3</ecNumber>
    </recommendedName>
</protein>
<evidence type="ECO:0000259" key="8">
    <source>
        <dbReference type="PROSITE" id="PS50110"/>
    </source>
</evidence>
<evidence type="ECO:0000256" key="6">
    <source>
        <dbReference type="PROSITE-ProRule" id="PRU00169"/>
    </source>
</evidence>
<dbReference type="SMART" id="SM00388">
    <property type="entry name" value="HisKA"/>
    <property type="match status" value="1"/>
</dbReference>
<keyword evidence="3 6" id="KW-0597">Phosphoprotein</keyword>